<dbReference type="InterPro" id="IPR032675">
    <property type="entry name" value="LRR_dom_sf"/>
</dbReference>
<dbReference type="PROSITE" id="PS51281">
    <property type="entry name" value="TAP_C"/>
    <property type="match status" value="1"/>
</dbReference>
<dbReference type="Gene3D" id="3.30.70.330">
    <property type="match status" value="1"/>
</dbReference>
<dbReference type="SUPFAM" id="SSF52058">
    <property type="entry name" value="L domain-like"/>
    <property type="match status" value="1"/>
</dbReference>
<organism evidence="11 12">
    <name type="scientific">Porites lobata</name>
    <dbReference type="NCBI Taxonomy" id="104759"/>
    <lineage>
        <taxon>Eukaryota</taxon>
        <taxon>Metazoa</taxon>
        <taxon>Cnidaria</taxon>
        <taxon>Anthozoa</taxon>
        <taxon>Hexacorallia</taxon>
        <taxon>Scleractinia</taxon>
        <taxon>Fungiina</taxon>
        <taxon>Poritidae</taxon>
        <taxon>Porites</taxon>
    </lineage>
</organism>
<evidence type="ECO:0000256" key="8">
    <source>
        <dbReference type="SAM" id="MobiDB-lite"/>
    </source>
</evidence>
<dbReference type="Gene3D" id="1.10.8.10">
    <property type="entry name" value="DNA helicase RuvA subunit, C-terminal domain"/>
    <property type="match status" value="1"/>
</dbReference>
<dbReference type="PROSITE" id="PS50177">
    <property type="entry name" value="NTF2_DOMAIN"/>
    <property type="match status" value="1"/>
</dbReference>
<dbReference type="Pfam" id="PF22602">
    <property type="entry name" value="NXF_NTF2"/>
    <property type="match status" value="1"/>
</dbReference>
<dbReference type="InterPro" id="IPR035979">
    <property type="entry name" value="RBD_domain_sf"/>
</dbReference>
<dbReference type="Gene3D" id="3.10.450.50">
    <property type="match status" value="1"/>
</dbReference>
<dbReference type="Pfam" id="PF03943">
    <property type="entry name" value="TAP_C"/>
    <property type="match status" value="1"/>
</dbReference>
<dbReference type="SMART" id="SM00804">
    <property type="entry name" value="TAP_C"/>
    <property type="match status" value="1"/>
</dbReference>
<dbReference type="InterPro" id="IPR032710">
    <property type="entry name" value="NTF2-like_dom_sf"/>
</dbReference>
<dbReference type="InterPro" id="IPR030217">
    <property type="entry name" value="NXF_fam"/>
</dbReference>
<comment type="caution">
    <text evidence="11">The sequence shown here is derived from an EMBL/GenBank/DDBJ whole genome shotgun (WGS) entry which is preliminary data.</text>
</comment>
<keyword evidence="6" id="KW-0509">mRNA transport</keyword>
<dbReference type="Pfam" id="PF09162">
    <property type="entry name" value="Tap-RNA_bind"/>
    <property type="match status" value="1"/>
</dbReference>
<evidence type="ECO:0008006" key="13">
    <source>
        <dbReference type="Google" id="ProtNLM"/>
    </source>
</evidence>
<evidence type="ECO:0000313" key="12">
    <source>
        <dbReference type="Proteomes" id="UP001159405"/>
    </source>
</evidence>
<feature type="domain" description="NTF2" evidence="9">
    <location>
        <begin position="437"/>
        <end position="589"/>
    </location>
</feature>
<evidence type="ECO:0000313" key="11">
    <source>
        <dbReference type="EMBL" id="CAH3150435.1"/>
    </source>
</evidence>
<dbReference type="SUPFAM" id="SSF54928">
    <property type="entry name" value="RNA-binding domain, RBD"/>
    <property type="match status" value="1"/>
</dbReference>
<sequence>LTATTGPGYFYSSPFCTWTMSKNLFAKAVEDATLEITTSYDGSRNFGGKDSERPRRGRSYRGGRGRGRGNSYYQEKSSHPHPRSHIVDDDDDIDMDNVGRGGHRSDSRFNPYRGRPPSRRGDKRDSGNRGDVKSRLGTTSVNRSSGNQGWHKVVIVNGKQHDKDWLIRKLQSACEEPFQAVDFHYFKGESAAFFVEGSKVAEAMKKVSHKITVRDGSKLILTVRPSPPPHNPSNVFGSFADSYTGNVGSSSNLDDNTKEVLKQCLGERYNATSKILNLSDLYHDEVLNLNNVQGILSKYPLASAIVRLIGENCPEVQSLDISSNRLRNLDGFKDLGNQASSLKHLKICNNQLRAVEELDKIKSLNQLVSLELDGNPLCDVFQSKGNSYINSIRSRFPKVTSLDGHELPAPIGFDLPSEQVLPPSKDSFLGDPPIKELVLKFLEQYFKIYDTSDRQGLLEAYHDQAIFSLCVNTGVTTKDRSGQRGPSLGEYLKNSRNMKRVIDPERRYSYLKHSRLSVVAFLNELPTTKHDLSSFKIDVSLALPSCLSFAVRGLFLENSKSLRSFTRVFLAVPAAGGKALSIINDELHIRNASSAQVEGTGSESAVPDSQNVLTPQESRLAGTSPQQQEMLLRFSQQSTMNLEWSYKCLSENNWDYQKAALVFTSLKNNGSIPPEAFVQST</sequence>
<evidence type="ECO:0000256" key="2">
    <source>
        <dbReference type="ARBA" id="ARBA00009285"/>
    </source>
</evidence>
<evidence type="ECO:0000256" key="1">
    <source>
        <dbReference type="ARBA" id="ARBA00004123"/>
    </source>
</evidence>
<keyword evidence="12" id="KW-1185">Reference proteome</keyword>
<evidence type="ECO:0000256" key="5">
    <source>
        <dbReference type="ARBA" id="ARBA00022737"/>
    </source>
</evidence>
<feature type="compositionally biased region" description="Basic and acidic residues" evidence="8">
    <location>
        <begin position="119"/>
        <end position="134"/>
    </location>
</feature>
<dbReference type="SUPFAM" id="SSF54427">
    <property type="entry name" value="NTF2-like"/>
    <property type="match status" value="1"/>
</dbReference>
<reference evidence="11 12" key="1">
    <citation type="submission" date="2022-05" db="EMBL/GenBank/DDBJ databases">
        <authorList>
            <consortium name="Genoscope - CEA"/>
            <person name="William W."/>
        </authorList>
    </citation>
    <scope>NUCLEOTIDE SEQUENCE [LARGE SCALE GENOMIC DNA]</scope>
</reference>
<name>A0ABN8PT75_9CNID</name>
<dbReference type="InterPro" id="IPR057125">
    <property type="entry name" value="NXF1/2/3/5-like_LRR"/>
</dbReference>
<keyword evidence="7" id="KW-0539">Nucleus</keyword>
<feature type="compositionally biased region" description="Polar residues" evidence="8">
    <location>
        <begin position="136"/>
        <end position="147"/>
    </location>
</feature>
<dbReference type="SUPFAM" id="SSF46934">
    <property type="entry name" value="UBA-like"/>
    <property type="match status" value="1"/>
</dbReference>
<accession>A0ABN8PT75</accession>
<dbReference type="PANTHER" id="PTHR10662:SF22">
    <property type="entry name" value="NUCLEAR RNA EXPORT FACTOR 1"/>
    <property type="match status" value="1"/>
</dbReference>
<dbReference type="PANTHER" id="PTHR10662">
    <property type="entry name" value="NUCLEAR RNA EXPORT FACTOR"/>
    <property type="match status" value="1"/>
</dbReference>
<evidence type="ECO:0000256" key="7">
    <source>
        <dbReference type="ARBA" id="ARBA00023242"/>
    </source>
</evidence>
<dbReference type="InterPro" id="IPR018222">
    <property type="entry name" value="Nuclear_transport_factor_2_euk"/>
</dbReference>
<dbReference type="InterPro" id="IPR009060">
    <property type="entry name" value="UBA-like_sf"/>
</dbReference>
<feature type="compositionally biased region" description="Basic residues" evidence="8">
    <location>
        <begin position="55"/>
        <end position="67"/>
    </location>
</feature>
<feature type="domain" description="TAP-C" evidence="10">
    <location>
        <begin position="625"/>
        <end position="680"/>
    </location>
</feature>
<gene>
    <name evidence="11" type="ORF">PLOB_00047595</name>
</gene>
<proteinExistence type="inferred from homology"/>
<evidence type="ECO:0000259" key="9">
    <source>
        <dbReference type="PROSITE" id="PS50177"/>
    </source>
</evidence>
<dbReference type="Proteomes" id="UP001159405">
    <property type="component" value="Unassembled WGS sequence"/>
</dbReference>
<dbReference type="InterPro" id="IPR012677">
    <property type="entry name" value="Nucleotide-bd_a/b_plait_sf"/>
</dbReference>
<dbReference type="CDD" id="cd14342">
    <property type="entry name" value="UBA_TAP-C"/>
    <property type="match status" value="1"/>
</dbReference>
<dbReference type="InterPro" id="IPR002075">
    <property type="entry name" value="NTF2_dom"/>
</dbReference>
<evidence type="ECO:0000259" key="10">
    <source>
        <dbReference type="PROSITE" id="PS51281"/>
    </source>
</evidence>
<keyword evidence="3" id="KW-0813">Transport</keyword>
<evidence type="ECO:0000256" key="4">
    <source>
        <dbReference type="ARBA" id="ARBA00022614"/>
    </source>
</evidence>
<feature type="region of interest" description="Disordered" evidence="8">
    <location>
        <begin position="39"/>
        <end position="147"/>
    </location>
</feature>
<evidence type="ECO:0000256" key="3">
    <source>
        <dbReference type="ARBA" id="ARBA00022448"/>
    </source>
</evidence>
<comment type="similarity">
    <text evidence="2">Belongs to the NXF family.</text>
</comment>
<dbReference type="Pfam" id="PF24048">
    <property type="entry name" value="LRR_NXF1-5"/>
    <property type="match status" value="1"/>
</dbReference>
<dbReference type="InterPro" id="IPR015245">
    <property type="entry name" value="Tap_RNA-bd"/>
</dbReference>
<dbReference type="Gene3D" id="3.80.10.10">
    <property type="entry name" value="Ribonuclease Inhibitor"/>
    <property type="match status" value="1"/>
</dbReference>
<protein>
    <recommendedName>
        <fullName evidence="13">Nuclear RNA export factor 1</fullName>
    </recommendedName>
</protein>
<dbReference type="EMBL" id="CALNXK010000089">
    <property type="protein sequence ID" value="CAH3150435.1"/>
    <property type="molecule type" value="Genomic_DNA"/>
</dbReference>
<keyword evidence="4" id="KW-0433">Leucine-rich repeat</keyword>
<feature type="non-terminal residue" evidence="11">
    <location>
        <position position="1"/>
    </location>
</feature>
<evidence type="ECO:0000256" key="6">
    <source>
        <dbReference type="ARBA" id="ARBA00022816"/>
    </source>
</evidence>
<keyword evidence="5" id="KW-0677">Repeat</keyword>
<dbReference type="InterPro" id="IPR005637">
    <property type="entry name" value="TAP_C_dom"/>
</dbReference>
<comment type="subcellular location">
    <subcellularLocation>
        <location evidence="1">Nucleus</location>
    </subcellularLocation>
</comment>